<dbReference type="Pfam" id="PF00135">
    <property type="entry name" value="COesterase"/>
    <property type="match status" value="1"/>
</dbReference>
<feature type="non-terminal residue" evidence="6">
    <location>
        <position position="358"/>
    </location>
</feature>
<evidence type="ECO:0000259" key="5">
    <source>
        <dbReference type="Pfam" id="PF00135"/>
    </source>
</evidence>
<dbReference type="InterPro" id="IPR002018">
    <property type="entry name" value="CarbesteraseB"/>
</dbReference>
<dbReference type="Gene3D" id="3.40.50.1820">
    <property type="entry name" value="alpha/beta hydrolase"/>
    <property type="match status" value="1"/>
</dbReference>
<dbReference type="InterPro" id="IPR029058">
    <property type="entry name" value="AB_hydrolase_fold"/>
</dbReference>
<name>A0ABY7E2E7_MYAAR</name>
<keyword evidence="7" id="KW-1185">Reference proteome</keyword>
<dbReference type="PANTHER" id="PTHR43903">
    <property type="entry name" value="NEUROLIGIN"/>
    <property type="match status" value="1"/>
</dbReference>
<gene>
    <name evidence="6" type="ORF">MAR_019544</name>
</gene>
<dbReference type="PROSITE" id="PS00122">
    <property type="entry name" value="CARBOXYLESTERASE_B_1"/>
    <property type="match status" value="1"/>
</dbReference>
<accession>A0ABY7E2E7</accession>
<dbReference type="InterPro" id="IPR019826">
    <property type="entry name" value="Carboxylesterase_B_AS"/>
</dbReference>
<dbReference type="InterPro" id="IPR019819">
    <property type="entry name" value="Carboxylesterase_B_CS"/>
</dbReference>
<dbReference type="EC" id="3.1.1.-" evidence="4"/>
<feature type="domain" description="Carboxylesterase type B" evidence="5">
    <location>
        <begin position="50"/>
        <end position="321"/>
    </location>
</feature>
<proteinExistence type="inferred from homology"/>
<evidence type="ECO:0000256" key="3">
    <source>
        <dbReference type="ARBA" id="ARBA00022801"/>
    </source>
</evidence>
<evidence type="ECO:0000256" key="1">
    <source>
        <dbReference type="ARBA" id="ARBA00005964"/>
    </source>
</evidence>
<dbReference type="InterPro" id="IPR051093">
    <property type="entry name" value="Neuroligin/BSAL"/>
</dbReference>
<evidence type="ECO:0000313" key="7">
    <source>
        <dbReference type="Proteomes" id="UP001164746"/>
    </source>
</evidence>
<comment type="similarity">
    <text evidence="1 4">Belongs to the type-B carboxylesterase/lipase family.</text>
</comment>
<dbReference type="SUPFAM" id="SSF53474">
    <property type="entry name" value="alpha/beta-Hydrolases"/>
    <property type="match status" value="1"/>
</dbReference>
<dbReference type="PROSITE" id="PS00941">
    <property type="entry name" value="CARBOXYLESTERASE_B_2"/>
    <property type="match status" value="1"/>
</dbReference>
<reference evidence="6" key="1">
    <citation type="submission" date="2022-11" db="EMBL/GenBank/DDBJ databases">
        <title>Centuries of genome instability and evolution in soft-shell clam transmissible cancer (bioRxiv).</title>
        <authorList>
            <person name="Hart S.F.M."/>
            <person name="Yonemitsu M.A."/>
            <person name="Giersch R.M."/>
            <person name="Beal B.F."/>
            <person name="Arriagada G."/>
            <person name="Davis B.W."/>
            <person name="Ostrander E.A."/>
            <person name="Goff S.P."/>
            <person name="Metzger M.J."/>
        </authorList>
    </citation>
    <scope>NUCLEOTIDE SEQUENCE</scope>
    <source>
        <strain evidence="6">MELC-2E11</strain>
        <tissue evidence="6">Siphon/mantle</tissue>
    </source>
</reference>
<evidence type="ECO:0000313" key="6">
    <source>
        <dbReference type="EMBL" id="WAR04175.1"/>
    </source>
</evidence>
<sequence>FAPDFELASSIFSANSGLLVEYSLRNKEYGVEMKILVYLLCSFWLALCEPPVKTKPGIVNGKTNTVMFRDKQFVVMEFLGVPYAKPPMGELRFQRPQPYGAYQQPVDETNYGLSCPQAKIKDTSINIGGRSDNEDCLFLNLFVPANKSDTGAHHALMVWMIHGGGYTNGDGNMTTGTVLAGYGNVIVVTINYRLGMFGFLNVGDERVKGNMGLWDQRLAFKWVNENVDAFGGDPSRITIFGESSGAMGAHLHSLYPENRGLFQKVISESGTATFPIPVESGNIPAARIFTEQLECRTDTNDDIVQCLKSVDTERFIDVAEVITDNPTLSVRRILRLLLMVKLFGEIPKKPLKYQIVTR</sequence>
<evidence type="ECO:0000256" key="4">
    <source>
        <dbReference type="RuleBase" id="RU361235"/>
    </source>
</evidence>
<dbReference type="EMBL" id="CP111016">
    <property type="protein sequence ID" value="WAR04175.1"/>
    <property type="molecule type" value="Genomic_DNA"/>
</dbReference>
<evidence type="ECO:0000256" key="2">
    <source>
        <dbReference type="ARBA" id="ARBA00022729"/>
    </source>
</evidence>
<keyword evidence="3 4" id="KW-0378">Hydrolase</keyword>
<organism evidence="6 7">
    <name type="scientific">Mya arenaria</name>
    <name type="common">Soft-shell clam</name>
    <dbReference type="NCBI Taxonomy" id="6604"/>
    <lineage>
        <taxon>Eukaryota</taxon>
        <taxon>Metazoa</taxon>
        <taxon>Spiralia</taxon>
        <taxon>Lophotrochozoa</taxon>
        <taxon>Mollusca</taxon>
        <taxon>Bivalvia</taxon>
        <taxon>Autobranchia</taxon>
        <taxon>Heteroconchia</taxon>
        <taxon>Euheterodonta</taxon>
        <taxon>Imparidentia</taxon>
        <taxon>Neoheterodontei</taxon>
        <taxon>Myida</taxon>
        <taxon>Myoidea</taxon>
        <taxon>Myidae</taxon>
        <taxon>Mya</taxon>
    </lineage>
</organism>
<dbReference type="Proteomes" id="UP001164746">
    <property type="component" value="Chromosome 5"/>
</dbReference>
<protein>
    <recommendedName>
        <fullName evidence="4">Carboxylic ester hydrolase</fullName>
        <ecNumber evidence="4">3.1.1.-</ecNumber>
    </recommendedName>
</protein>
<keyword evidence="2" id="KW-0732">Signal</keyword>